<keyword evidence="3" id="KW-1185">Reference proteome</keyword>
<dbReference type="RefSeq" id="WP_066340269.1">
    <property type="nucleotide sequence ID" value="NZ_CP016503.1"/>
</dbReference>
<name>A0A1B1U5Q9_9HELI</name>
<evidence type="ECO:0008006" key="4">
    <source>
        <dbReference type="Google" id="ProtNLM"/>
    </source>
</evidence>
<feature type="coiled-coil region" evidence="1">
    <location>
        <begin position="513"/>
        <end position="540"/>
    </location>
</feature>
<dbReference type="EMBL" id="CP016503">
    <property type="protein sequence ID" value="ANV98088.1"/>
    <property type="molecule type" value="Genomic_DNA"/>
</dbReference>
<sequence>MKELEIKISKTLDIVRELEKASILHQIDVKKLTFEILEVYTFLEEDGVKRELTAQQAQDFFHSKEYEESESRVFQAYDILIQKISPEEEELQIELRLEREKSQLFLICHQDVLAKFREHLGLLHKKINAEKGILRIIFEDFSLGFNNATLQKMIKSATDAYGGYRKILLAQSAFYRPVRDAEFVFILKDRWEFENQTSLENSSFAAKENEEVGRLYCVDDGSRGRNLLGEMVRPEKRETIPISFSILEEDFTIKEDKEFISYIANKEGYVGMNNSGLFLIKELNLGEANHRNIGNLLGGLESNLCISIIYDNEQKDAVGAGMVLEAQKIEIKGSVDQGVVLRAKECNIQGAIHQGAEVYADVAQLGNHKGKFEGDRVIIKSLEGGVVFCEDGEFGDVIGGEVYGKTINIARLHANAKICISNHLKIGEMIAGDNCLRVDSSAFWKYQKDIDAILLKCQKYQDKIDVLEGMYKAGLLKARKIKPMVDQFRVIYAQNNQKGIKTQDYILNTMSEYLKLSNRIKAIRTKIQQLQQEKSAVKKELEPIADLTLGARIECEGHWTSQNQVEYINVAREIKESMVIDEGERVSILIDPQKMKITKTRR</sequence>
<evidence type="ECO:0000256" key="1">
    <source>
        <dbReference type="SAM" id="Coils"/>
    </source>
</evidence>
<dbReference type="AlphaFoldDB" id="A0A1B1U5Q9"/>
<evidence type="ECO:0000313" key="2">
    <source>
        <dbReference type="EMBL" id="ANV98088.1"/>
    </source>
</evidence>
<dbReference type="Proteomes" id="UP000092884">
    <property type="component" value="Chromosome"/>
</dbReference>
<keyword evidence="1" id="KW-0175">Coiled coil</keyword>
<dbReference type="OrthoDB" id="5353360at2"/>
<dbReference type="STRING" id="222136.BBW65_04410"/>
<evidence type="ECO:0000313" key="3">
    <source>
        <dbReference type="Proteomes" id="UP000092884"/>
    </source>
</evidence>
<reference evidence="3" key="1">
    <citation type="submission" date="2016-07" db="EMBL/GenBank/DDBJ databases">
        <authorList>
            <person name="Florea S."/>
            <person name="Webb J.S."/>
            <person name="Jaromczyk J."/>
            <person name="Schardl C.L."/>
        </authorList>
    </citation>
    <scope>NUCLEOTIDE SEQUENCE [LARGE SCALE GENOMIC DNA]</scope>
    <source>
        <strain evidence="3">MIT 01-6242</strain>
    </source>
</reference>
<accession>A0A1B1U5Q9</accession>
<organism evidence="2 3">
    <name type="scientific">Helicobacter enhydrae</name>
    <dbReference type="NCBI Taxonomy" id="222136"/>
    <lineage>
        <taxon>Bacteria</taxon>
        <taxon>Pseudomonadati</taxon>
        <taxon>Campylobacterota</taxon>
        <taxon>Epsilonproteobacteria</taxon>
        <taxon>Campylobacterales</taxon>
        <taxon>Helicobacteraceae</taxon>
        <taxon>Helicobacter</taxon>
    </lineage>
</organism>
<protein>
    <recommendedName>
        <fullName evidence="4">DUF342 domain-containing protein</fullName>
    </recommendedName>
</protein>
<dbReference type="KEGG" id="het:BBW65_04410"/>
<proteinExistence type="predicted"/>
<gene>
    <name evidence="2" type="ORF">BBW65_04410</name>
</gene>